<dbReference type="PANTHER" id="PTHR24321">
    <property type="entry name" value="DEHYDROGENASES, SHORT CHAIN"/>
    <property type="match status" value="1"/>
</dbReference>
<name>A0ABR1XRL0_9PEZI</name>
<keyword evidence="5" id="KW-1185">Reference proteome</keyword>
<gene>
    <name evidence="4" type="ORF">IWX90DRAFT_505180</name>
</gene>
<evidence type="ECO:0000256" key="1">
    <source>
        <dbReference type="ARBA" id="ARBA00006484"/>
    </source>
</evidence>
<accession>A0ABR1XRL0</accession>
<keyword evidence="2" id="KW-0521">NADP</keyword>
<dbReference type="SUPFAM" id="SSF51735">
    <property type="entry name" value="NAD(P)-binding Rossmann-fold domains"/>
    <property type="match status" value="1"/>
</dbReference>
<comment type="caution">
    <text evidence="4">The sequence shown here is derived from an EMBL/GenBank/DDBJ whole genome shotgun (WGS) entry which is preliminary data.</text>
</comment>
<protein>
    <submittedName>
        <fullName evidence="4">Uncharacterized protein</fullName>
    </submittedName>
</protein>
<dbReference type="Gene3D" id="3.40.50.720">
    <property type="entry name" value="NAD(P)-binding Rossmann-like Domain"/>
    <property type="match status" value="1"/>
</dbReference>
<dbReference type="PROSITE" id="PS00061">
    <property type="entry name" value="ADH_SHORT"/>
    <property type="match status" value="1"/>
</dbReference>
<evidence type="ECO:0000256" key="3">
    <source>
        <dbReference type="ARBA" id="ARBA00023002"/>
    </source>
</evidence>
<dbReference type="Pfam" id="PF13561">
    <property type="entry name" value="adh_short_C2"/>
    <property type="match status" value="1"/>
</dbReference>
<dbReference type="InterPro" id="IPR036291">
    <property type="entry name" value="NAD(P)-bd_dom_sf"/>
</dbReference>
<organism evidence="4 5">
    <name type="scientific">Phyllosticta citrichinensis</name>
    <dbReference type="NCBI Taxonomy" id="1130410"/>
    <lineage>
        <taxon>Eukaryota</taxon>
        <taxon>Fungi</taxon>
        <taxon>Dikarya</taxon>
        <taxon>Ascomycota</taxon>
        <taxon>Pezizomycotina</taxon>
        <taxon>Dothideomycetes</taxon>
        <taxon>Dothideomycetes incertae sedis</taxon>
        <taxon>Botryosphaeriales</taxon>
        <taxon>Phyllostictaceae</taxon>
        <taxon>Phyllosticta</taxon>
    </lineage>
</organism>
<dbReference type="CDD" id="cd05233">
    <property type="entry name" value="SDR_c"/>
    <property type="match status" value="1"/>
</dbReference>
<dbReference type="PRINTS" id="PR00081">
    <property type="entry name" value="GDHRDH"/>
</dbReference>
<sequence length="249" mass="26449">MEGKVVAITGGAQGIGFEPAKMLVSRGARVSIGDIDKAELEKAEEYIKSIGKGGDAFFQRLDITNRQNVDDWIDNTVQWAGKLDAAVNSAGRNCSRALGYTSPYQSLGSFVVSFLAQVSLTDDIQGTFYSLRAELRNIKDGGSIVCISSVQGRLGFPTSAAYSAAKHGVIGLVRSAAKENGARNVRVNAVAPGAIDTRMVQLEHKNEIQTPIKRIGTPQEVAGLISYLLSDEAGFITGATYSIDGGWAC</sequence>
<dbReference type="InterPro" id="IPR002347">
    <property type="entry name" value="SDR_fam"/>
</dbReference>
<evidence type="ECO:0000256" key="2">
    <source>
        <dbReference type="ARBA" id="ARBA00022857"/>
    </source>
</evidence>
<reference evidence="4 5" key="1">
    <citation type="journal article" date="2022" name="G3 (Bethesda)">
        <title>Enemy or ally: a genomic approach to elucidate the lifestyle of Phyllosticta citrichinaensis.</title>
        <authorList>
            <person name="Buijs V.A."/>
            <person name="Groenewald J.Z."/>
            <person name="Haridas S."/>
            <person name="LaButti K.M."/>
            <person name="Lipzen A."/>
            <person name="Martin F.M."/>
            <person name="Barry K."/>
            <person name="Grigoriev I.V."/>
            <person name="Crous P.W."/>
            <person name="Seidl M.F."/>
        </authorList>
    </citation>
    <scope>NUCLEOTIDE SEQUENCE [LARGE SCALE GENOMIC DNA]</scope>
    <source>
        <strain evidence="4 5">CBS 129764</strain>
    </source>
</reference>
<evidence type="ECO:0000313" key="4">
    <source>
        <dbReference type="EMBL" id="KAK8164191.1"/>
    </source>
</evidence>
<keyword evidence="3" id="KW-0560">Oxidoreductase</keyword>
<evidence type="ECO:0000313" key="5">
    <source>
        <dbReference type="Proteomes" id="UP001456524"/>
    </source>
</evidence>
<dbReference type="Proteomes" id="UP001456524">
    <property type="component" value="Unassembled WGS sequence"/>
</dbReference>
<comment type="similarity">
    <text evidence="1">Belongs to the short-chain dehydrogenases/reductases (SDR) family.</text>
</comment>
<proteinExistence type="inferred from homology"/>
<dbReference type="EMBL" id="JBBWUH010000006">
    <property type="protein sequence ID" value="KAK8164191.1"/>
    <property type="molecule type" value="Genomic_DNA"/>
</dbReference>
<dbReference type="PANTHER" id="PTHR24321:SF8">
    <property type="entry name" value="ESTRADIOL 17-BETA-DEHYDROGENASE 8-RELATED"/>
    <property type="match status" value="1"/>
</dbReference>
<dbReference type="InterPro" id="IPR020904">
    <property type="entry name" value="Sc_DH/Rdtase_CS"/>
</dbReference>
<dbReference type="PRINTS" id="PR00080">
    <property type="entry name" value="SDRFAMILY"/>
</dbReference>